<feature type="compositionally biased region" description="Basic and acidic residues" evidence="1">
    <location>
        <begin position="127"/>
        <end position="136"/>
    </location>
</feature>
<reference evidence="2 3" key="1">
    <citation type="submission" date="2024-01" db="EMBL/GenBank/DDBJ databases">
        <title>The genomes of 5 underutilized Papilionoideae crops provide insights into root nodulation and disease resistanc.</title>
        <authorList>
            <person name="Jiang F."/>
        </authorList>
    </citation>
    <scope>NUCLEOTIDE SEQUENCE [LARGE SCALE GENOMIC DNA]</scope>
    <source>
        <strain evidence="2">DUOXIRENSHENG_FW03</strain>
        <tissue evidence="2">Leaves</tissue>
    </source>
</reference>
<proteinExistence type="predicted"/>
<dbReference type="PANTHER" id="PTHR34779:SF7">
    <property type="entry name" value="DUF3741 DOMAIN-CONTAINING PROTEIN"/>
    <property type="match status" value="1"/>
</dbReference>
<feature type="region of interest" description="Disordered" evidence="1">
    <location>
        <begin position="64"/>
        <end position="96"/>
    </location>
</feature>
<gene>
    <name evidence="2" type="ORF">VNO78_34429</name>
</gene>
<dbReference type="InterPro" id="IPR038796">
    <property type="entry name" value="At1g76070-like"/>
</dbReference>
<keyword evidence="3" id="KW-1185">Reference proteome</keyword>
<dbReference type="PANTHER" id="PTHR34779">
    <property type="entry name" value="OS09G0542900 PROTEIN"/>
    <property type="match status" value="1"/>
</dbReference>
<organism evidence="2 3">
    <name type="scientific">Psophocarpus tetragonolobus</name>
    <name type="common">Winged bean</name>
    <name type="synonym">Dolichos tetragonolobus</name>
    <dbReference type="NCBI Taxonomy" id="3891"/>
    <lineage>
        <taxon>Eukaryota</taxon>
        <taxon>Viridiplantae</taxon>
        <taxon>Streptophyta</taxon>
        <taxon>Embryophyta</taxon>
        <taxon>Tracheophyta</taxon>
        <taxon>Spermatophyta</taxon>
        <taxon>Magnoliopsida</taxon>
        <taxon>eudicotyledons</taxon>
        <taxon>Gunneridae</taxon>
        <taxon>Pentapetalae</taxon>
        <taxon>rosids</taxon>
        <taxon>fabids</taxon>
        <taxon>Fabales</taxon>
        <taxon>Fabaceae</taxon>
        <taxon>Papilionoideae</taxon>
        <taxon>50 kb inversion clade</taxon>
        <taxon>NPAAA clade</taxon>
        <taxon>indigoferoid/millettioid clade</taxon>
        <taxon>Phaseoleae</taxon>
        <taxon>Psophocarpus</taxon>
    </lineage>
</organism>
<sequence length="167" mass="18483">MMEKLLQMKDKLFKLILKQPVASMAFQNPTMIPSGSVTPRGGRSSAHRVSIVPKEARIKPISESLSVQEPNSPKVSCLGQVKGKNRKAQAHKQKRVQTLVKNDSATCPEKKKFLLWVSKRKGVGPEEIGKLEEKPPNTHAAPSLGTMKECESSRGSLSGFYFTLLQR</sequence>
<accession>A0AAN9NUT1</accession>
<comment type="caution">
    <text evidence="2">The sequence shown here is derived from an EMBL/GenBank/DDBJ whole genome shotgun (WGS) entry which is preliminary data.</text>
</comment>
<feature type="compositionally biased region" description="Polar residues" evidence="1">
    <location>
        <begin position="64"/>
        <end position="74"/>
    </location>
</feature>
<feature type="compositionally biased region" description="Basic residues" evidence="1">
    <location>
        <begin position="83"/>
        <end position="95"/>
    </location>
</feature>
<protein>
    <submittedName>
        <fullName evidence="2">Uncharacterized protein</fullName>
    </submittedName>
</protein>
<evidence type="ECO:0000313" key="2">
    <source>
        <dbReference type="EMBL" id="KAK7379739.1"/>
    </source>
</evidence>
<evidence type="ECO:0000256" key="1">
    <source>
        <dbReference type="SAM" id="MobiDB-lite"/>
    </source>
</evidence>
<evidence type="ECO:0000313" key="3">
    <source>
        <dbReference type="Proteomes" id="UP001386955"/>
    </source>
</evidence>
<name>A0AAN9NUT1_PSOTE</name>
<dbReference type="EMBL" id="JAYMYS010000017">
    <property type="protein sequence ID" value="KAK7379739.1"/>
    <property type="molecule type" value="Genomic_DNA"/>
</dbReference>
<dbReference type="Proteomes" id="UP001386955">
    <property type="component" value="Unassembled WGS sequence"/>
</dbReference>
<dbReference type="AlphaFoldDB" id="A0AAN9NUT1"/>
<feature type="region of interest" description="Disordered" evidence="1">
    <location>
        <begin position="127"/>
        <end position="152"/>
    </location>
</feature>